<dbReference type="EMBL" id="QEAM01000005">
    <property type="protein sequence ID" value="TPX51402.1"/>
    <property type="molecule type" value="Genomic_DNA"/>
</dbReference>
<dbReference type="VEuPathDB" id="FungiDB:SeMB42_g00441"/>
<comment type="subcellular location">
    <subcellularLocation>
        <location evidence="1">Mitochondrion</location>
    </subcellularLocation>
</comment>
<dbReference type="EMBL" id="QEAN01000009">
    <property type="protein sequence ID" value="TPX54041.1"/>
    <property type="molecule type" value="Genomic_DNA"/>
</dbReference>
<dbReference type="NCBIfam" id="TIGR00214">
    <property type="entry name" value="lipB"/>
    <property type="match status" value="1"/>
</dbReference>
<evidence type="ECO:0000256" key="9">
    <source>
        <dbReference type="PIRSR" id="PIRSR016262-3"/>
    </source>
</evidence>
<comment type="caution">
    <text evidence="12">The sequence shown here is derived from an EMBL/GenBank/DDBJ whole genome shotgun (WGS) entry which is preliminary data.</text>
</comment>
<evidence type="ECO:0000313" key="14">
    <source>
        <dbReference type="Proteomes" id="UP000320475"/>
    </source>
</evidence>
<feature type="active site" description="Acyl-thioester intermediate" evidence="7">
    <location>
        <position position="180"/>
    </location>
</feature>
<protein>
    <recommendedName>
        <fullName evidence="6">Octanoyltransferase</fullName>
        <ecNumber evidence="6">2.3.1.181</ecNumber>
    </recommendedName>
</protein>
<dbReference type="AlphaFoldDB" id="A0A507DRF1"/>
<evidence type="ECO:0000256" key="5">
    <source>
        <dbReference type="ARBA" id="ARBA00023315"/>
    </source>
</evidence>
<reference evidence="13 14" key="1">
    <citation type="journal article" date="2019" name="Sci. Rep.">
        <title>Comparative genomics of chytrid fungi reveal insights into the obligate biotrophic and pathogenic lifestyle of Synchytrium endobioticum.</title>
        <authorList>
            <person name="van de Vossenberg B.T.L.H."/>
            <person name="Warris S."/>
            <person name="Nguyen H.D.T."/>
            <person name="van Gent-Pelzer M.P.E."/>
            <person name="Joly D.L."/>
            <person name="van de Geest H.C."/>
            <person name="Bonants P.J.M."/>
            <person name="Smith D.S."/>
            <person name="Levesque C.A."/>
            <person name="van der Lee T.A.J."/>
        </authorList>
    </citation>
    <scope>NUCLEOTIDE SEQUENCE [LARGE SCALE GENOMIC DNA]</scope>
    <source>
        <strain evidence="11 14">LEV6574</strain>
        <strain evidence="12 13">MB42</strain>
    </source>
</reference>
<dbReference type="PROSITE" id="PS51733">
    <property type="entry name" value="BPL_LPL_CATALYTIC"/>
    <property type="match status" value="1"/>
</dbReference>
<name>A0A507DRF1_9FUNG</name>
<feature type="domain" description="BPL/LPL catalytic" evidence="10">
    <location>
        <begin position="39"/>
        <end position="219"/>
    </location>
</feature>
<proteinExistence type="inferred from homology"/>
<dbReference type="InterPro" id="IPR000544">
    <property type="entry name" value="Octanoyltransferase"/>
</dbReference>
<organism evidence="12 13">
    <name type="scientific">Synchytrium endobioticum</name>
    <dbReference type="NCBI Taxonomy" id="286115"/>
    <lineage>
        <taxon>Eukaryota</taxon>
        <taxon>Fungi</taxon>
        <taxon>Fungi incertae sedis</taxon>
        <taxon>Chytridiomycota</taxon>
        <taxon>Chytridiomycota incertae sedis</taxon>
        <taxon>Chytridiomycetes</taxon>
        <taxon>Synchytriales</taxon>
        <taxon>Synchytriaceae</taxon>
        <taxon>Synchytrium</taxon>
    </lineage>
</organism>
<dbReference type="PANTHER" id="PTHR10993:SF7">
    <property type="entry name" value="LIPOYLTRANSFERASE 2, MITOCHONDRIAL-RELATED"/>
    <property type="match status" value="1"/>
</dbReference>
<keyword evidence="5 6" id="KW-0012">Acyltransferase</keyword>
<feature type="site" description="Lowers pKa of active site Cys" evidence="9">
    <location>
        <position position="146"/>
    </location>
</feature>
<dbReference type="InterPro" id="IPR020605">
    <property type="entry name" value="Octanoyltransferase_CS"/>
</dbReference>
<feature type="binding site" evidence="8">
    <location>
        <begin position="162"/>
        <end position="164"/>
    </location>
    <ligand>
        <name>substrate</name>
    </ligand>
</feature>
<dbReference type="STRING" id="286115.A0A507DRF1"/>
<feature type="binding site" evidence="8">
    <location>
        <begin position="83"/>
        <end position="90"/>
    </location>
    <ligand>
        <name>substrate</name>
    </ligand>
</feature>
<dbReference type="SUPFAM" id="SSF55681">
    <property type="entry name" value="Class II aaRS and biotin synthetases"/>
    <property type="match status" value="1"/>
</dbReference>
<dbReference type="GO" id="GO:0033819">
    <property type="term" value="F:lipoyl(octanoyl) transferase activity"/>
    <property type="evidence" value="ECO:0007669"/>
    <property type="project" value="UniProtKB-EC"/>
</dbReference>
<accession>A0A507DRF1</accession>
<gene>
    <name evidence="12" type="primary">LIP2</name>
    <name evidence="11" type="ORF">SeLEV6574_g00305</name>
    <name evidence="12" type="ORF">SeMB42_g00441</name>
</gene>
<dbReference type="FunFam" id="3.30.930.10:FF:000035">
    <property type="entry name" value="Putative lipoyltransferase 2, mitochondrial"/>
    <property type="match status" value="1"/>
</dbReference>
<dbReference type="PROSITE" id="PS01313">
    <property type="entry name" value="LIPB"/>
    <property type="match status" value="1"/>
</dbReference>
<dbReference type="UniPathway" id="UPA00538">
    <property type="reaction ID" value="UER00592"/>
</dbReference>
<dbReference type="InterPro" id="IPR004143">
    <property type="entry name" value="BPL_LPL_catalytic"/>
</dbReference>
<comment type="pathway">
    <text evidence="2 6">Protein modification; protein lipoylation via endogenous pathway; protein N(6)-(lipoyl)lysine from octanoyl-[acyl-carrier-protein]: step 1/2.</text>
</comment>
<keyword evidence="13" id="KW-1185">Reference proteome</keyword>
<evidence type="ECO:0000256" key="2">
    <source>
        <dbReference type="ARBA" id="ARBA00004821"/>
    </source>
</evidence>
<evidence type="ECO:0000256" key="4">
    <source>
        <dbReference type="ARBA" id="ARBA00022679"/>
    </source>
</evidence>
<evidence type="ECO:0000256" key="1">
    <source>
        <dbReference type="ARBA" id="ARBA00004173"/>
    </source>
</evidence>
<evidence type="ECO:0000259" key="10">
    <source>
        <dbReference type="PROSITE" id="PS51733"/>
    </source>
</evidence>
<dbReference type="NCBIfam" id="NF010925">
    <property type="entry name" value="PRK14345.1"/>
    <property type="match status" value="1"/>
</dbReference>
<dbReference type="HAMAP" id="MF_00013">
    <property type="entry name" value="LipB"/>
    <property type="match status" value="1"/>
</dbReference>
<comment type="function">
    <text evidence="6">Catalyzes the transfer of endogenously produced octanoic acid from octanoyl-acyl-carrier-protein onto the lipoyl domains of lipoate-dependent enzymes. Lipoyl-ACP can also act as a substrate although octanoyl-ACP is likely to be the physiological substrate.</text>
</comment>
<dbReference type="Gene3D" id="3.30.930.10">
    <property type="entry name" value="Bira Bifunctional Protein, Domain 2"/>
    <property type="match status" value="1"/>
</dbReference>
<dbReference type="CDD" id="cd16444">
    <property type="entry name" value="LipB"/>
    <property type="match status" value="1"/>
</dbReference>
<keyword evidence="4 6" id="KW-0808">Transferase</keyword>
<dbReference type="InterPro" id="IPR045864">
    <property type="entry name" value="aa-tRNA-synth_II/BPL/LPL"/>
</dbReference>
<evidence type="ECO:0000313" key="13">
    <source>
        <dbReference type="Proteomes" id="UP000317494"/>
    </source>
</evidence>
<dbReference type="PIRSF" id="PIRSF016262">
    <property type="entry name" value="LPLase"/>
    <property type="match status" value="1"/>
</dbReference>
<dbReference type="EC" id="2.3.1.181" evidence="6"/>
<dbReference type="Pfam" id="PF21948">
    <property type="entry name" value="LplA-B_cat"/>
    <property type="match status" value="1"/>
</dbReference>
<comment type="catalytic activity">
    <reaction evidence="6">
        <text>octanoyl-[ACP] + L-lysyl-[protein] = N(6)-octanoyl-L-lysyl-[protein] + holo-[ACP] + H(+)</text>
        <dbReference type="Rhea" id="RHEA:17665"/>
        <dbReference type="Rhea" id="RHEA-COMP:9636"/>
        <dbReference type="Rhea" id="RHEA-COMP:9685"/>
        <dbReference type="Rhea" id="RHEA-COMP:9752"/>
        <dbReference type="Rhea" id="RHEA-COMP:9928"/>
        <dbReference type="ChEBI" id="CHEBI:15378"/>
        <dbReference type="ChEBI" id="CHEBI:29969"/>
        <dbReference type="ChEBI" id="CHEBI:64479"/>
        <dbReference type="ChEBI" id="CHEBI:78463"/>
        <dbReference type="ChEBI" id="CHEBI:78809"/>
        <dbReference type="EC" id="2.3.1.181"/>
    </reaction>
</comment>
<evidence type="ECO:0000256" key="6">
    <source>
        <dbReference type="PIRNR" id="PIRNR016262"/>
    </source>
</evidence>
<comment type="similarity">
    <text evidence="3 6">Belongs to the LipB family.</text>
</comment>
<dbReference type="GO" id="GO:0005739">
    <property type="term" value="C:mitochondrion"/>
    <property type="evidence" value="ECO:0007669"/>
    <property type="project" value="UniProtKB-SubCell"/>
</dbReference>
<dbReference type="PANTHER" id="PTHR10993">
    <property type="entry name" value="OCTANOYLTRANSFERASE"/>
    <property type="match status" value="1"/>
</dbReference>
<evidence type="ECO:0000313" key="12">
    <source>
        <dbReference type="EMBL" id="TPX54041.1"/>
    </source>
</evidence>
<feature type="binding site" evidence="8">
    <location>
        <begin position="149"/>
        <end position="151"/>
    </location>
    <ligand>
        <name>substrate</name>
    </ligand>
</feature>
<dbReference type="Proteomes" id="UP000317494">
    <property type="component" value="Unassembled WGS sequence"/>
</dbReference>
<evidence type="ECO:0000256" key="8">
    <source>
        <dbReference type="PIRSR" id="PIRSR016262-2"/>
    </source>
</evidence>
<evidence type="ECO:0000256" key="3">
    <source>
        <dbReference type="ARBA" id="ARBA00007907"/>
    </source>
</evidence>
<dbReference type="Proteomes" id="UP000320475">
    <property type="component" value="Unassembled WGS sequence"/>
</dbReference>
<sequence>MTALFPPVYVRYLGLTPYPRALAIQNAILNARIRHDKLWKDVNLLLLLQHPPTYTAGRRLKGTAGTEGNRLRALGAEYYEVMRGGQTTFHGPGQLVGYPMLDLRQYQLSVRSYVAALETTLVRICSLYGMKAHTTTDTGVWVNDRKIAAIGVHVSRHIACHGFALNCNTDLSWYQHIVACGIPDKATTSLSEELNRDQSVENTMKHVSNALGDVLRTRVVDKLPSIEHDVAWDKLTSYVILSSTDKHCEVPISVNS</sequence>
<evidence type="ECO:0000256" key="7">
    <source>
        <dbReference type="PIRSR" id="PIRSR016262-1"/>
    </source>
</evidence>
<dbReference type="GO" id="GO:0009249">
    <property type="term" value="P:protein lipoylation"/>
    <property type="evidence" value="ECO:0007669"/>
    <property type="project" value="InterPro"/>
</dbReference>
<dbReference type="OrthoDB" id="19908at2759"/>
<evidence type="ECO:0000313" key="11">
    <source>
        <dbReference type="EMBL" id="TPX51402.1"/>
    </source>
</evidence>